<dbReference type="EMBL" id="VSSQ01028928">
    <property type="protein sequence ID" value="MPM78828.1"/>
    <property type="molecule type" value="Genomic_DNA"/>
</dbReference>
<gene>
    <name evidence="1" type="ORF">SDC9_125843</name>
</gene>
<organism evidence="1">
    <name type="scientific">bioreactor metagenome</name>
    <dbReference type="NCBI Taxonomy" id="1076179"/>
    <lineage>
        <taxon>unclassified sequences</taxon>
        <taxon>metagenomes</taxon>
        <taxon>ecological metagenomes</taxon>
    </lineage>
</organism>
<evidence type="ECO:0000313" key="1">
    <source>
        <dbReference type="EMBL" id="MPM78828.1"/>
    </source>
</evidence>
<reference evidence="1" key="1">
    <citation type="submission" date="2019-08" db="EMBL/GenBank/DDBJ databases">
        <authorList>
            <person name="Kucharzyk K."/>
            <person name="Murdoch R.W."/>
            <person name="Higgins S."/>
            <person name="Loffler F."/>
        </authorList>
    </citation>
    <scope>NUCLEOTIDE SEQUENCE</scope>
</reference>
<comment type="caution">
    <text evidence="1">The sequence shown here is derived from an EMBL/GenBank/DDBJ whole genome shotgun (WGS) entry which is preliminary data.</text>
</comment>
<sequence length="190" mass="20220">MHRVGVRLHRGARRHAEKAVFRIHGPETAILTHPDPGNVVSHAPGPPAVLGIALGRNDHSQIGFPAGRGKGGGYIANLSFGVLHAQNQHVLGHPALMPAQHGGYAQGKALFPQQNIAAVARIDRQDGVVLREVGDIPVFGVQLRFGMQPLHKIRAVPQLIQNGPAHPCDDGHVQHHVNGIGQLNAVFCIG</sequence>
<accession>A0A645CPJ8</accession>
<dbReference type="AlphaFoldDB" id="A0A645CPJ8"/>
<proteinExistence type="predicted"/>
<protein>
    <submittedName>
        <fullName evidence="1">Uncharacterized protein</fullName>
    </submittedName>
</protein>
<name>A0A645CPJ8_9ZZZZ</name>